<protein>
    <submittedName>
        <fullName evidence="1">Uncharacterized protein</fullName>
    </submittedName>
</protein>
<dbReference type="EMBL" id="BARU01043858">
    <property type="protein sequence ID" value="GAH85855.1"/>
    <property type="molecule type" value="Genomic_DNA"/>
</dbReference>
<evidence type="ECO:0000313" key="1">
    <source>
        <dbReference type="EMBL" id="GAH85855.1"/>
    </source>
</evidence>
<reference evidence="1" key="1">
    <citation type="journal article" date="2014" name="Front. Microbiol.">
        <title>High frequency of phylogenetically diverse reductive dehalogenase-homologous genes in deep subseafloor sedimentary metagenomes.</title>
        <authorList>
            <person name="Kawai M."/>
            <person name="Futagami T."/>
            <person name="Toyoda A."/>
            <person name="Takaki Y."/>
            <person name="Nishi S."/>
            <person name="Hori S."/>
            <person name="Arai W."/>
            <person name="Tsubouchi T."/>
            <person name="Morono Y."/>
            <person name="Uchiyama I."/>
            <person name="Ito T."/>
            <person name="Fujiyama A."/>
            <person name="Inagaki F."/>
            <person name="Takami H."/>
        </authorList>
    </citation>
    <scope>NUCLEOTIDE SEQUENCE</scope>
    <source>
        <strain evidence="1">Expedition CK06-06</strain>
    </source>
</reference>
<comment type="caution">
    <text evidence="1">The sequence shown here is derived from an EMBL/GenBank/DDBJ whole genome shotgun (WGS) entry which is preliminary data.</text>
</comment>
<gene>
    <name evidence="1" type="ORF">S03H2_67070</name>
</gene>
<accession>X1JWT1</accession>
<sequence length="88" mass="9814">MAPPAQQAPPAEPAAEPGALGQLDLYEKLFKNTPEFDDYKLWTIKKVLLTSIVDLNMVELASEKGVRYEVFTEAQVNKTRLGLKQPLV</sequence>
<proteinExistence type="predicted"/>
<organism evidence="1">
    <name type="scientific">marine sediment metagenome</name>
    <dbReference type="NCBI Taxonomy" id="412755"/>
    <lineage>
        <taxon>unclassified sequences</taxon>
        <taxon>metagenomes</taxon>
        <taxon>ecological metagenomes</taxon>
    </lineage>
</organism>
<name>X1JWT1_9ZZZZ</name>
<dbReference type="AlphaFoldDB" id="X1JWT1"/>